<proteinExistence type="predicted"/>
<feature type="transmembrane region" description="Helical" evidence="1">
    <location>
        <begin position="126"/>
        <end position="153"/>
    </location>
</feature>
<dbReference type="Proteomes" id="UP000435187">
    <property type="component" value="Unassembled WGS sequence"/>
</dbReference>
<protein>
    <submittedName>
        <fullName evidence="2">Uncharacterized protein</fullName>
    </submittedName>
</protein>
<dbReference type="Pfam" id="PF20563">
    <property type="entry name" value="DUF6773"/>
    <property type="match status" value="1"/>
</dbReference>
<name>A0A6N7R0S9_9BACI</name>
<keyword evidence="1" id="KW-0812">Transmembrane</keyword>
<sequence>MNLLKNKIQDERVVHEQNKIYREIYLLIFAICFISVISKFFIYGFEMEHVVTEMIIFFAAGIYYSVRASQKGLFSAEVEMHDSKSKWSYQTKTIVIGVATGIALGLFFGINSAVNYAETPLERVYYFFLTFATSMMFYIPILVLVLVISYTAAKHRSDKAVDKQLEDDES</sequence>
<keyword evidence="1" id="KW-1133">Transmembrane helix</keyword>
<dbReference type="RefSeq" id="WP_153834620.1">
    <property type="nucleotide sequence ID" value="NZ_JBHUMW010000003.1"/>
</dbReference>
<gene>
    <name evidence="2" type="ORF">GH885_05745</name>
</gene>
<feature type="transmembrane region" description="Helical" evidence="1">
    <location>
        <begin position="49"/>
        <end position="66"/>
    </location>
</feature>
<evidence type="ECO:0000313" key="3">
    <source>
        <dbReference type="Proteomes" id="UP000435187"/>
    </source>
</evidence>
<organism evidence="2 3">
    <name type="scientific">Gracilibacillus thailandensis</name>
    <dbReference type="NCBI Taxonomy" id="563735"/>
    <lineage>
        <taxon>Bacteria</taxon>
        <taxon>Bacillati</taxon>
        <taxon>Bacillota</taxon>
        <taxon>Bacilli</taxon>
        <taxon>Bacillales</taxon>
        <taxon>Bacillaceae</taxon>
        <taxon>Gracilibacillus</taxon>
    </lineage>
</organism>
<dbReference type="AlphaFoldDB" id="A0A6N7R0S9"/>
<keyword evidence="1" id="KW-0472">Membrane</keyword>
<accession>A0A6N7R0S9</accession>
<comment type="caution">
    <text evidence="2">The sequence shown here is derived from an EMBL/GenBank/DDBJ whole genome shotgun (WGS) entry which is preliminary data.</text>
</comment>
<evidence type="ECO:0000313" key="2">
    <source>
        <dbReference type="EMBL" id="MRI65849.1"/>
    </source>
</evidence>
<keyword evidence="3" id="KW-1185">Reference proteome</keyword>
<reference evidence="2 3" key="1">
    <citation type="submission" date="2019-10" db="EMBL/GenBank/DDBJ databases">
        <title>Gracilibacillus salitolerans sp. nov., a moderate halophile isolated from a saline soil in northwest China.</title>
        <authorList>
            <person name="Gan L."/>
        </authorList>
    </citation>
    <scope>NUCLEOTIDE SEQUENCE [LARGE SCALE GENOMIC DNA]</scope>
    <source>
        <strain evidence="2 3">TP2-8</strain>
    </source>
</reference>
<evidence type="ECO:0000256" key="1">
    <source>
        <dbReference type="SAM" id="Phobius"/>
    </source>
</evidence>
<dbReference type="InterPro" id="IPR046664">
    <property type="entry name" value="DUF6773"/>
</dbReference>
<feature type="transmembrane region" description="Helical" evidence="1">
    <location>
        <begin position="24"/>
        <end position="43"/>
    </location>
</feature>
<dbReference type="EMBL" id="WJEE01000008">
    <property type="protein sequence ID" value="MRI65849.1"/>
    <property type="molecule type" value="Genomic_DNA"/>
</dbReference>
<feature type="transmembrane region" description="Helical" evidence="1">
    <location>
        <begin position="94"/>
        <end position="114"/>
    </location>
</feature>